<protein>
    <submittedName>
        <fullName evidence="1">Uncharacterized protein</fullName>
    </submittedName>
</protein>
<dbReference type="AlphaFoldDB" id="A0AAQ3NAN9"/>
<accession>A0AAQ3NAN9</accession>
<sequence>MLFNISAEEEVLATALIHNTIKTRFIDRKLVTVPGCNAGFRDIHNSHFNGWALKCNDCHCRTPHITSANAANLHHFAFLNNQSKSGSKQVRVRTQVCNIGHLHALYNYHFIW</sequence>
<evidence type="ECO:0000313" key="1">
    <source>
        <dbReference type="EMBL" id="WVZ06510.1"/>
    </source>
</evidence>
<proteinExistence type="predicted"/>
<dbReference type="EMBL" id="CP144695">
    <property type="protein sequence ID" value="WVZ06510.1"/>
    <property type="molecule type" value="Genomic_DNA"/>
</dbReference>
<reference evidence="1 2" key="1">
    <citation type="journal article" date="2023" name="Life. Sci Alliance">
        <title>Evolutionary insights into 3D genome organization and epigenetic landscape of Vigna mungo.</title>
        <authorList>
            <person name="Junaid A."/>
            <person name="Singh B."/>
            <person name="Bhatia S."/>
        </authorList>
    </citation>
    <scope>NUCLEOTIDE SEQUENCE [LARGE SCALE GENOMIC DNA]</scope>
    <source>
        <strain evidence="1">Urdbean</strain>
    </source>
</reference>
<gene>
    <name evidence="1" type="ORF">V8G54_019856</name>
</gene>
<organism evidence="1 2">
    <name type="scientific">Vigna mungo</name>
    <name type="common">Black gram</name>
    <name type="synonym">Phaseolus mungo</name>
    <dbReference type="NCBI Taxonomy" id="3915"/>
    <lineage>
        <taxon>Eukaryota</taxon>
        <taxon>Viridiplantae</taxon>
        <taxon>Streptophyta</taxon>
        <taxon>Embryophyta</taxon>
        <taxon>Tracheophyta</taxon>
        <taxon>Spermatophyta</taxon>
        <taxon>Magnoliopsida</taxon>
        <taxon>eudicotyledons</taxon>
        <taxon>Gunneridae</taxon>
        <taxon>Pentapetalae</taxon>
        <taxon>rosids</taxon>
        <taxon>fabids</taxon>
        <taxon>Fabales</taxon>
        <taxon>Fabaceae</taxon>
        <taxon>Papilionoideae</taxon>
        <taxon>50 kb inversion clade</taxon>
        <taxon>NPAAA clade</taxon>
        <taxon>indigoferoid/millettioid clade</taxon>
        <taxon>Phaseoleae</taxon>
        <taxon>Vigna</taxon>
    </lineage>
</organism>
<keyword evidence="2" id="KW-1185">Reference proteome</keyword>
<name>A0AAQ3NAN9_VIGMU</name>
<evidence type="ECO:0000313" key="2">
    <source>
        <dbReference type="Proteomes" id="UP001374535"/>
    </source>
</evidence>
<dbReference type="Proteomes" id="UP001374535">
    <property type="component" value="Chromosome 6"/>
</dbReference>